<dbReference type="EMBL" id="JANIBC010000003">
    <property type="protein sequence ID" value="MCQ8185010.1"/>
    <property type="molecule type" value="Genomic_DNA"/>
</dbReference>
<sequence length="377" mass="41274">MAKRHHFLWALAGFVLVCALAAGLVLRFERQITLTFLNPDRTYEAYTPPPAPYYEEDDAWFLRGEGSAEAAAFVVHANVFRSSEEWNAPVSDTEQELFLQEKQVPADTSPFAGIARLHAPRYRQPTLYSRFTQKHPGTASRHTAYEDIEAAFDQFLVEVGTETPIILAGYDDGALLIGRLFLRRVASDEALSKRVAGVYAVGLPLTRSGFAGVACEAPDEPRCVVAFVPVDERFEAYRERLTTRTLAVSKRGEFVPSQGAAKLCAPPPLSEKVQAFVAGSPGLSFEPEARCEDGLLLHGEPPSGLRRPSLFGGPWYPDGKNLFAGAIREDAERRLEALAVLRAAEAEEARKKALIAPPMAPVEDLREVPVNKVPGGG</sequence>
<dbReference type="RefSeq" id="WP_256618871.1">
    <property type="nucleotide sequence ID" value="NZ_JANIBC010000003.1"/>
</dbReference>
<dbReference type="Pfam" id="PF11288">
    <property type="entry name" value="DUF3089"/>
    <property type="match status" value="1"/>
</dbReference>
<comment type="caution">
    <text evidence="1">The sequence shown here is derived from an EMBL/GenBank/DDBJ whole genome shotgun (WGS) entry which is preliminary data.</text>
</comment>
<name>A0A9X2RHJ5_9PROT</name>
<dbReference type="InterPro" id="IPR021440">
    <property type="entry name" value="DUF3089"/>
</dbReference>
<proteinExistence type="predicted"/>
<evidence type="ECO:0000313" key="1">
    <source>
        <dbReference type="EMBL" id="MCQ8185010.1"/>
    </source>
</evidence>
<gene>
    <name evidence="1" type="ORF">NOG11_06355</name>
</gene>
<evidence type="ECO:0000313" key="2">
    <source>
        <dbReference type="Proteomes" id="UP001142610"/>
    </source>
</evidence>
<accession>A0A9X2RHJ5</accession>
<keyword evidence="2" id="KW-1185">Reference proteome</keyword>
<dbReference type="Proteomes" id="UP001142610">
    <property type="component" value="Unassembled WGS sequence"/>
</dbReference>
<dbReference type="AlphaFoldDB" id="A0A9X2RHJ5"/>
<organism evidence="1 2">
    <name type="scientific">Parvularcula maris</name>
    <dbReference type="NCBI Taxonomy" id="2965077"/>
    <lineage>
        <taxon>Bacteria</taxon>
        <taxon>Pseudomonadati</taxon>
        <taxon>Pseudomonadota</taxon>
        <taxon>Alphaproteobacteria</taxon>
        <taxon>Parvularculales</taxon>
        <taxon>Parvularculaceae</taxon>
        <taxon>Parvularcula</taxon>
    </lineage>
</organism>
<protein>
    <submittedName>
        <fullName evidence="1">DUF3089 domain-containing protein</fullName>
    </submittedName>
</protein>
<reference evidence="1" key="1">
    <citation type="submission" date="2022-07" db="EMBL/GenBank/DDBJ databases">
        <title>Parvularcula maris sp. nov., an algicidal bacterium isolated from seawater.</title>
        <authorList>
            <person name="Li F."/>
        </authorList>
    </citation>
    <scope>NUCLEOTIDE SEQUENCE</scope>
    <source>
        <strain evidence="1">BGMRC 0090</strain>
    </source>
</reference>